<keyword evidence="2" id="KW-1185">Reference proteome</keyword>
<dbReference type="AlphaFoldDB" id="A0A0C2TNB9"/>
<proteinExistence type="predicted"/>
<name>A0A0C2TNB9_AMAMK</name>
<reference evidence="1 2" key="1">
    <citation type="submission" date="2014-04" db="EMBL/GenBank/DDBJ databases">
        <title>Evolutionary Origins and Diversification of the Mycorrhizal Mutualists.</title>
        <authorList>
            <consortium name="DOE Joint Genome Institute"/>
            <consortium name="Mycorrhizal Genomics Consortium"/>
            <person name="Kohler A."/>
            <person name="Kuo A."/>
            <person name="Nagy L.G."/>
            <person name="Floudas D."/>
            <person name="Copeland A."/>
            <person name="Barry K.W."/>
            <person name="Cichocki N."/>
            <person name="Veneault-Fourrey C."/>
            <person name="LaButti K."/>
            <person name="Lindquist E.A."/>
            <person name="Lipzen A."/>
            <person name="Lundell T."/>
            <person name="Morin E."/>
            <person name="Murat C."/>
            <person name="Riley R."/>
            <person name="Ohm R."/>
            <person name="Sun H."/>
            <person name="Tunlid A."/>
            <person name="Henrissat B."/>
            <person name="Grigoriev I.V."/>
            <person name="Hibbett D.S."/>
            <person name="Martin F."/>
        </authorList>
    </citation>
    <scope>NUCLEOTIDE SEQUENCE [LARGE SCALE GENOMIC DNA]</scope>
    <source>
        <strain evidence="1 2">Koide BX008</strain>
    </source>
</reference>
<dbReference type="InParanoid" id="A0A0C2TNB9"/>
<organism evidence="1 2">
    <name type="scientific">Amanita muscaria (strain Koide BX008)</name>
    <dbReference type="NCBI Taxonomy" id="946122"/>
    <lineage>
        <taxon>Eukaryota</taxon>
        <taxon>Fungi</taxon>
        <taxon>Dikarya</taxon>
        <taxon>Basidiomycota</taxon>
        <taxon>Agaricomycotina</taxon>
        <taxon>Agaricomycetes</taxon>
        <taxon>Agaricomycetidae</taxon>
        <taxon>Agaricales</taxon>
        <taxon>Pluteineae</taxon>
        <taxon>Amanitaceae</taxon>
        <taxon>Amanita</taxon>
    </lineage>
</organism>
<dbReference type="Proteomes" id="UP000054549">
    <property type="component" value="Unassembled WGS sequence"/>
</dbReference>
<dbReference type="OrthoDB" id="3068562at2759"/>
<dbReference type="HOGENOM" id="CLU_116383_0_0_1"/>
<accession>A0A0C2TNB9</accession>
<evidence type="ECO:0000313" key="1">
    <source>
        <dbReference type="EMBL" id="KIL68674.1"/>
    </source>
</evidence>
<evidence type="ECO:0000313" key="2">
    <source>
        <dbReference type="Proteomes" id="UP000054549"/>
    </source>
</evidence>
<dbReference type="EMBL" id="KN818227">
    <property type="protein sequence ID" value="KIL68674.1"/>
    <property type="molecule type" value="Genomic_DNA"/>
</dbReference>
<sequence>MTKKQWTTPDQRTWMLGQLPEYLKAKDGKSTREFFLNHWKIFSERWPVDAPSAEEIQQADGKEDLALAKKTKAAESQFKTWFNNHTRATSSGTGSRQVLNLSPLPKLVQPWQAYQNLYWDSELREKTDNAWKAHKAGCPEGSTIPSNGFAFRNQKLKLWYEESSDETKAAVEAHRQVMKGKGWGADDENRKYQR</sequence>
<protein>
    <submittedName>
        <fullName evidence="1">Uncharacterized protein</fullName>
    </submittedName>
</protein>
<gene>
    <name evidence="1" type="ORF">M378DRAFT_70647</name>
</gene>